<evidence type="ECO:0000313" key="6">
    <source>
        <dbReference type="EMBL" id="SBS83224.1"/>
    </source>
</evidence>
<dbReference type="InterPro" id="IPR020708">
    <property type="entry name" value="DNA-dir_RNA_polK_14-18kDa_CS"/>
</dbReference>
<dbReference type="GO" id="GO:0005665">
    <property type="term" value="C:RNA polymerase II, core complex"/>
    <property type="evidence" value="ECO:0007669"/>
    <property type="project" value="InterPro"/>
</dbReference>
<evidence type="ECO:0000256" key="1">
    <source>
        <dbReference type="ARBA" id="ARBA00004123"/>
    </source>
</evidence>
<dbReference type="Pfam" id="PF01192">
    <property type="entry name" value="RNA_pol_Rpb6"/>
    <property type="match status" value="1"/>
</dbReference>
<evidence type="ECO:0000256" key="4">
    <source>
        <dbReference type="ARBA" id="ARBA00023242"/>
    </source>
</evidence>
<evidence type="ECO:0000256" key="2">
    <source>
        <dbReference type="ARBA" id="ARBA00022478"/>
    </source>
</evidence>
<reference evidence="7" key="1">
    <citation type="submission" date="2016-05" db="EMBL/GenBank/DDBJ databases">
        <authorList>
            <person name="Naeem Raeece"/>
        </authorList>
    </citation>
    <scope>NUCLEOTIDE SEQUENCE [LARGE SCALE GENOMIC DNA]</scope>
</reference>
<comment type="subcellular location">
    <subcellularLocation>
        <location evidence="1">Nucleus</location>
    </subcellularLocation>
</comment>
<dbReference type="GO" id="GO:0005666">
    <property type="term" value="C:RNA polymerase III complex"/>
    <property type="evidence" value="ECO:0007669"/>
    <property type="project" value="TreeGrafter"/>
</dbReference>
<keyword evidence="3" id="KW-0804">Transcription</keyword>
<comment type="similarity">
    <text evidence="5">Belongs to the archaeal Rpo6/eukaryotic RPB6 RNA polymerase subunit family.</text>
</comment>
<keyword evidence="2 6" id="KW-0240">DNA-directed RNA polymerase</keyword>
<evidence type="ECO:0000256" key="3">
    <source>
        <dbReference type="ARBA" id="ARBA00023163"/>
    </source>
</evidence>
<dbReference type="SUPFAM" id="SSF63562">
    <property type="entry name" value="RPB6/omega subunit-like"/>
    <property type="match status" value="1"/>
</dbReference>
<dbReference type="SMART" id="SM01409">
    <property type="entry name" value="RNA_pol_Rpb6"/>
    <property type="match status" value="1"/>
</dbReference>
<organism evidence="6 7">
    <name type="scientific">Plasmodium ovale curtisi</name>
    <dbReference type="NCBI Taxonomy" id="864141"/>
    <lineage>
        <taxon>Eukaryota</taxon>
        <taxon>Sar</taxon>
        <taxon>Alveolata</taxon>
        <taxon>Apicomplexa</taxon>
        <taxon>Aconoidasida</taxon>
        <taxon>Haemosporida</taxon>
        <taxon>Plasmodiidae</taxon>
        <taxon>Plasmodium</taxon>
        <taxon>Plasmodium (Plasmodium)</taxon>
    </lineage>
</organism>
<sequence>MYTAPSTRSKNIYTAKSLSQRCCSDVKKESLPQAMEAYNENYLNDDDDYMGDEFGQGVDSDDGENYENDIDIIAENQVKKEKCDYENSEVNDDNIRITSPYLTKYEKARIIGTRALQISLNAPLTIPIETQDDGSNGKSEYDNYLNNDPLVIAEKELYNKSIPFILRRYLPNGSYEDWRLDELIID</sequence>
<dbReference type="PANTHER" id="PTHR47227">
    <property type="entry name" value="DNA-DIRECTED RNA POLYMERASE SUBUNIT K"/>
    <property type="match status" value="1"/>
</dbReference>
<protein>
    <submittedName>
        <fullName evidence="6">DNA-directed RNA polymerase subunit I, putative</fullName>
    </submittedName>
</protein>
<gene>
    <name evidence="6" type="ORF">POVCU2_0019670</name>
</gene>
<dbReference type="GO" id="GO:0003899">
    <property type="term" value="F:DNA-directed RNA polymerase activity"/>
    <property type="evidence" value="ECO:0007669"/>
    <property type="project" value="InterPro"/>
</dbReference>
<accession>A0A1A8VU65</accession>
<dbReference type="Gene3D" id="3.90.940.10">
    <property type="match status" value="1"/>
</dbReference>
<dbReference type="GO" id="GO:0006360">
    <property type="term" value="P:transcription by RNA polymerase I"/>
    <property type="evidence" value="ECO:0007669"/>
    <property type="project" value="TreeGrafter"/>
</dbReference>
<dbReference type="GO" id="GO:0042797">
    <property type="term" value="P:tRNA transcription by RNA polymerase III"/>
    <property type="evidence" value="ECO:0007669"/>
    <property type="project" value="TreeGrafter"/>
</dbReference>
<dbReference type="GO" id="GO:0005736">
    <property type="term" value="C:RNA polymerase I complex"/>
    <property type="evidence" value="ECO:0007669"/>
    <property type="project" value="TreeGrafter"/>
</dbReference>
<dbReference type="EMBL" id="FLQU01000254">
    <property type="protein sequence ID" value="SBS83224.1"/>
    <property type="molecule type" value="Genomic_DNA"/>
</dbReference>
<dbReference type="PIRSF" id="PIRSF000778">
    <property type="entry name" value="RpoK/RPB6"/>
    <property type="match status" value="1"/>
</dbReference>
<dbReference type="Proteomes" id="UP000078560">
    <property type="component" value="Unassembled WGS sequence"/>
</dbReference>
<dbReference type="AlphaFoldDB" id="A0A1A8VU65"/>
<dbReference type="InterPro" id="IPR006110">
    <property type="entry name" value="Pol_omega/Rpo6/RPB6"/>
</dbReference>
<dbReference type="PANTHER" id="PTHR47227:SF5">
    <property type="entry name" value="DNA-DIRECTED RNA POLYMERASES I, II, AND III SUBUNIT RPABC2"/>
    <property type="match status" value="1"/>
</dbReference>
<dbReference type="InterPro" id="IPR006111">
    <property type="entry name" value="Rpo6/Rpb6"/>
</dbReference>
<dbReference type="GO" id="GO:0006366">
    <property type="term" value="P:transcription by RNA polymerase II"/>
    <property type="evidence" value="ECO:0007669"/>
    <property type="project" value="TreeGrafter"/>
</dbReference>
<dbReference type="InterPro" id="IPR028363">
    <property type="entry name" value="RPB6"/>
</dbReference>
<dbReference type="GO" id="GO:0003677">
    <property type="term" value="F:DNA binding"/>
    <property type="evidence" value="ECO:0007669"/>
    <property type="project" value="InterPro"/>
</dbReference>
<dbReference type="PROSITE" id="PS01111">
    <property type="entry name" value="RNA_POL_K_14KD"/>
    <property type="match status" value="1"/>
</dbReference>
<name>A0A1A8VU65_PLAOA</name>
<keyword evidence="4" id="KW-0539">Nucleus</keyword>
<dbReference type="InterPro" id="IPR036161">
    <property type="entry name" value="RPB6/omega-like_sf"/>
</dbReference>
<proteinExistence type="inferred from homology"/>
<evidence type="ECO:0000313" key="7">
    <source>
        <dbReference type="Proteomes" id="UP000078560"/>
    </source>
</evidence>
<dbReference type="PIRSF" id="PIRSF500154">
    <property type="entry name" value="RPB6"/>
    <property type="match status" value="1"/>
</dbReference>
<evidence type="ECO:0000256" key="5">
    <source>
        <dbReference type="ARBA" id="ARBA00025773"/>
    </source>
</evidence>